<gene>
    <name evidence="2" type="ORF">RF55_10654</name>
</gene>
<proteinExistence type="predicted"/>
<dbReference type="Proteomes" id="UP000036403">
    <property type="component" value="Unassembled WGS sequence"/>
</dbReference>
<name>A0A0J7KHH2_LASNI</name>
<dbReference type="EMBL" id="LBMM01007495">
    <property type="protein sequence ID" value="KMQ89692.1"/>
    <property type="molecule type" value="Genomic_DNA"/>
</dbReference>
<accession>A0A0J7KHH2</accession>
<sequence length="211" mass="24130">MAPVPPPKKSKNPPLPYTGLHKGPETVLMCLDSGLGCFKPETVAEWQDLYLDSNGEVTVWASPWGRHYLIPKGFNHREDWVNQWQAASDECDFDGHCNFPNFVLRARRDHKDLLNRLKTRSLGALYQPFFQPKFLRLKSKGDLQYQCDRITLVCTPFVNSETKIAGIYRPFLPFTYVTPLPVPPKEIQKQKAKKPKEDLHANTGYLGSEAE</sequence>
<protein>
    <submittedName>
        <fullName evidence="2">Uncharacterized protein</fullName>
    </submittedName>
</protein>
<feature type="region of interest" description="Disordered" evidence="1">
    <location>
        <begin position="187"/>
        <end position="211"/>
    </location>
</feature>
<organism evidence="2 3">
    <name type="scientific">Lasius niger</name>
    <name type="common">Black garden ant</name>
    <dbReference type="NCBI Taxonomy" id="67767"/>
    <lineage>
        <taxon>Eukaryota</taxon>
        <taxon>Metazoa</taxon>
        <taxon>Ecdysozoa</taxon>
        <taxon>Arthropoda</taxon>
        <taxon>Hexapoda</taxon>
        <taxon>Insecta</taxon>
        <taxon>Pterygota</taxon>
        <taxon>Neoptera</taxon>
        <taxon>Endopterygota</taxon>
        <taxon>Hymenoptera</taxon>
        <taxon>Apocrita</taxon>
        <taxon>Aculeata</taxon>
        <taxon>Formicoidea</taxon>
        <taxon>Formicidae</taxon>
        <taxon>Formicinae</taxon>
        <taxon>Lasius</taxon>
        <taxon>Lasius</taxon>
    </lineage>
</organism>
<evidence type="ECO:0000313" key="3">
    <source>
        <dbReference type="Proteomes" id="UP000036403"/>
    </source>
</evidence>
<dbReference type="AlphaFoldDB" id="A0A0J7KHH2"/>
<evidence type="ECO:0000313" key="2">
    <source>
        <dbReference type="EMBL" id="KMQ89692.1"/>
    </source>
</evidence>
<reference evidence="2 3" key="1">
    <citation type="submission" date="2015-04" db="EMBL/GenBank/DDBJ databases">
        <title>Lasius niger genome sequencing.</title>
        <authorList>
            <person name="Konorov E.A."/>
            <person name="Nikitin M.A."/>
            <person name="Kirill M.V."/>
            <person name="Chang P."/>
        </authorList>
    </citation>
    <scope>NUCLEOTIDE SEQUENCE [LARGE SCALE GENOMIC DNA]</scope>
    <source>
        <tissue evidence="2">Whole</tissue>
    </source>
</reference>
<dbReference type="PaxDb" id="67767-A0A0J7KHH2"/>
<comment type="caution">
    <text evidence="2">The sequence shown here is derived from an EMBL/GenBank/DDBJ whole genome shotgun (WGS) entry which is preliminary data.</text>
</comment>
<keyword evidence="3" id="KW-1185">Reference proteome</keyword>
<evidence type="ECO:0000256" key="1">
    <source>
        <dbReference type="SAM" id="MobiDB-lite"/>
    </source>
</evidence>